<dbReference type="EMBL" id="CAJVPY010024288">
    <property type="protein sequence ID" value="CAG8786462.1"/>
    <property type="molecule type" value="Genomic_DNA"/>
</dbReference>
<evidence type="ECO:0000313" key="2">
    <source>
        <dbReference type="Proteomes" id="UP000789405"/>
    </source>
</evidence>
<accession>A0A9N9JKG3</accession>
<sequence length="52" mass="5912">QERDPKLNESFEVDLRINSLELPDLLEVTAIESDVGCTKEPDSEIVVRKNLN</sequence>
<dbReference type="AlphaFoldDB" id="A0A9N9JKG3"/>
<name>A0A9N9JKG3_9GLOM</name>
<reference evidence="1" key="1">
    <citation type="submission" date="2021-06" db="EMBL/GenBank/DDBJ databases">
        <authorList>
            <person name="Kallberg Y."/>
            <person name="Tangrot J."/>
            <person name="Rosling A."/>
        </authorList>
    </citation>
    <scope>NUCLEOTIDE SEQUENCE</scope>
    <source>
        <strain evidence="1">MA453B</strain>
    </source>
</reference>
<evidence type="ECO:0000313" key="1">
    <source>
        <dbReference type="EMBL" id="CAG8786462.1"/>
    </source>
</evidence>
<protein>
    <submittedName>
        <fullName evidence="1">2201_t:CDS:1</fullName>
    </submittedName>
</protein>
<proteinExistence type="predicted"/>
<gene>
    <name evidence="1" type="ORF">DERYTH_LOCUS20506</name>
</gene>
<organism evidence="1 2">
    <name type="scientific">Dentiscutata erythropus</name>
    <dbReference type="NCBI Taxonomy" id="1348616"/>
    <lineage>
        <taxon>Eukaryota</taxon>
        <taxon>Fungi</taxon>
        <taxon>Fungi incertae sedis</taxon>
        <taxon>Mucoromycota</taxon>
        <taxon>Glomeromycotina</taxon>
        <taxon>Glomeromycetes</taxon>
        <taxon>Diversisporales</taxon>
        <taxon>Gigasporaceae</taxon>
        <taxon>Dentiscutata</taxon>
    </lineage>
</organism>
<dbReference type="Proteomes" id="UP000789405">
    <property type="component" value="Unassembled WGS sequence"/>
</dbReference>
<feature type="non-terminal residue" evidence="1">
    <location>
        <position position="1"/>
    </location>
</feature>
<keyword evidence="2" id="KW-1185">Reference proteome</keyword>
<comment type="caution">
    <text evidence="1">The sequence shown here is derived from an EMBL/GenBank/DDBJ whole genome shotgun (WGS) entry which is preliminary data.</text>
</comment>